<evidence type="ECO:0000313" key="2">
    <source>
        <dbReference type="EMBL" id="SPL62562.1"/>
    </source>
</evidence>
<feature type="chain" id="PRO_5015169477" evidence="1">
    <location>
        <begin position="28"/>
        <end position="203"/>
    </location>
</feature>
<reference evidence="3" key="1">
    <citation type="submission" date="2017-12" db="EMBL/GenBank/DDBJ databases">
        <authorList>
            <person name="Diaz M."/>
        </authorList>
    </citation>
    <scope>NUCLEOTIDE SEQUENCE [LARGE SCALE GENOMIC DNA]</scope>
    <source>
        <strain evidence="3">FI11154</strain>
    </source>
</reference>
<accession>A0A2P9HEN0</accession>
<organism evidence="2 3">
    <name type="scientific">Ochrobactrum soli</name>
    <dbReference type="NCBI Taxonomy" id="2448455"/>
    <lineage>
        <taxon>Bacteria</taxon>
        <taxon>Pseudomonadati</taxon>
        <taxon>Pseudomonadota</taxon>
        <taxon>Alphaproteobacteria</taxon>
        <taxon>Hyphomicrobiales</taxon>
        <taxon>Brucellaceae</taxon>
        <taxon>Brucella/Ochrobactrum group</taxon>
        <taxon>Ochrobactrum</taxon>
    </lineage>
</organism>
<dbReference type="Gene3D" id="2.60.40.1880">
    <property type="entry name" value="Invasion associated locus B (IalB) protein"/>
    <property type="match status" value="1"/>
</dbReference>
<sequence>MPYKILTSSIFASVIEVQLLSAVPTFAQEAQPTAKDDRTLAAAPVQDDKKSAVSLPNGAASINEVYGDWTVNCAIADNRKRCGFSQEQGNSQTGQRLFAIELQPPANGQTNGVLLLPFGLKLDDGVKLKLDDQILGQGARFSTCVPSGCLVPVSFPTAATDAMKKDGKLIISATREGGGETPTFTISLNGFTTAMSRVAELAK</sequence>
<dbReference type="Proteomes" id="UP000246073">
    <property type="component" value="Unassembled WGS sequence"/>
</dbReference>
<dbReference type="EMBL" id="OOFM01000003">
    <property type="protein sequence ID" value="SPL62562.1"/>
    <property type="molecule type" value="Genomic_DNA"/>
</dbReference>
<evidence type="ECO:0000313" key="3">
    <source>
        <dbReference type="Proteomes" id="UP000246073"/>
    </source>
</evidence>
<name>A0A2P9HEN0_9HYPH</name>
<proteinExistence type="predicted"/>
<dbReference type="AlphaFoldDB" id="A0A2P9HEN0"/>
<feature type="signal peptide" evidence="1">
    <location>
        <begin position="1"/>
        <end position="27"/>
    </location>
</feature>
<dbReference type="Pfam" id="PF06776">
    <property type="entry name" value="IalB"/>
    <property type="match status" value="1"/>
</dbReference>
<evidence type="ECO:0000256" key="1">
    <source>
        <dbReference type="SAM" id="SignalP"/>
    </source>
</evidence>
<keyword evidence="1" id="KW-0732">Signal</keyword>
<protein>
    <submittedName>
        <fullName evidence="2">INVASION PROTEIN B</fullName>
    </submittedName>
</protein>
<dbReference type="RefSeq" id="WP_109366684.1">
    <property type="nucleotide sequence ID" value="NZ_OOFM01000003.1"/>
</dbReference>
<dbReference type="InterPro" id="IPR010642">
    <property type="entry name" value="Invasion_prot_B"/>
</dbReference>
<dbReference type="InterPro" id="IPR038696">
    <property type="entry name" value="IalB_sf"/>
</dbReference>
<gene>
    <name evidence="2" type="ORF">OHAE_5169</name>
</gene>